<reference evidence="2 3" key="1">
    <citation type="submission" date="2024-01" db="EMBL/GenBank/DDBJ databases">
        <title>The genomes of 5 underutilized Papilionoideae crops provide insights into root nodulation and disease resistanc.</title>
        <authorList>
            <person name="Jiang F."/>
        </authorList>
    </citation>
    <scope>NUCLEOTIDE SEQUENCE [LARGE SCALE GENOMIC DNA]</scope>
    <source>
        <strain evidence="2">LVBAO_FW01</strain>
        <tissue evidence="2">Leaves</tissue>
    </source>
</reference>
<name>A0AAN9JWL5_CANGL</name>
<dbReference type="AlphaFoldDB" id="A0AAN9JWL5"/>
<dbReference type="PANTHER" id="PTHR32120">
    <property type="entry name" value="SMALL RIBOSOMAL SUBUNIT BIOGENESIS GTPASE RSGA"/>
    <property type="match status" value="1"/>
</dbReference>
<dbReference type="SUPFAM" id="SSF52540">
    <property type="entry name" value="P-loop containing nucleoside triphosphate hydrolases"/>
    <property type="match status" value="1"/>
</dbReference>
<keyword evidence="3" id="KW-1185">Reference proteome</keyword>
<dbReference type="PANTHER" id="PTHR32120:SF11">
    <property type="entry name" value="SMALL RIBOSOMAL SUBUNIT BIOGENESIS GTPASE RSGA 1, MITOCHONDRIAL-RELATED"/>
    <property type="match status" value="1"/>
</dbReference>
<comment type="caution">
    <text evidence="2">The sequence shown here is derived from an EMBL/GenBank/DDBJ whole genome shotgun (WGS) entry which is preliminary data.</text>
</comment>
<evidence type="ECO:0000313" key="3">
    <source>
        <dbReference type="Proteomes" id="UP001367508"/>
    </source>
</evidence>
<evidence type="ECO:0000313" key="2">
    <source>
        <dbReference type="EMBL" id="KAK7306263.1"/>
    </source>
</evidence>
<dbReference type="InterPro" id="IPR010914">
    <property type="entry name" value="RsgA_GTPase_dom"/>
</dbReference>
<dbReference type="Proteomes" id="UP001367508">
    <property type="component" value="Unassembled WGS sequence"/>
</dbReference>
<dbReference type="Gene3D" id="3.40.50.300">
    <property type="entry name" value="P-loop containing nucleotide triphosphate hydrolases"/>
    <property type="match status" value="1"/>
</dbReference>
<accession>A0AAN9JWL5</accession>
<gene>
    <name evidence="2" type="ORF">VNO77_44189</name>
</gene>
<organism evidence="2 3">
    <name type="scientific">Canavalia gladiata</name>
    <name type="common">Sword bean</name>
    <name type="synonym">Dolichos gladiatus</name>
    <dbReference type="NCBI Taxonomy" id="3824"/>
    <lineage>
        <taxon>Eukaryota</taxon>
        <taxon>Viridiplantae</taxon>
        <taxon>Streptophyta</taxon>
        <taxon>Embryophyta</taxon>
        <taxon>Tracheophyta</taxon>
        <taxon>Spermatophyta</taxon>
        <taxon>Magnoliopsida</taxon>
        <taxon>eudicotyledons</taxon>
        <taxon>Gunneridae</taxon>
        <taxon>Pentapetalae</taxon>
        <taxon>rosids</taxon>
        <taxon>fabids</taxon>
        <taxon>Fabales</taxon>
        <taxon>Fabaceae</taxon>
        <taxon>Papilionoideae</taxon>
        <taxon>50 kb inversion clade</taxon>
        <taxon>NPAAA clade</taxon>
        <taxon>indigoferoid/millettioid clade</taxon>
        <taxon>Phaseoleae</taxon>
        <taxon>Canavalia</taxon>
    </lineage>
</organism>
<dbReference type="GO" id="GO:0005525">
    <property type="term" value="F:GTP binding"/>
    <property type="evidence" value="ECO:0007669"/>
    <property type="project" value="InterPro"/>
</dbReference>
<evidence type="ECO:0000259" key="1">
    <source>
        <dbReference type="Pfam" id="PF03193"/>
    </source>
</evidence>
<proteinExistence type="predicted"/>
<dbReference type="GO" id="GO:0003924">
    <property type="term" value="F:GTPase activity"/>
    <property type="evidence" value="ECO:0007669"/>
    <property type="project" value="InterPro"/>
</dbReference>
<feature type="domain" description="EngC GTPase" evidence="1">
    <location>
        <begin position="94"/>
        <end position="207"/>
    </location>
</feature>
<sequence>MRRSDDCVQFWTYIGTVSIIDIASGRMTDQESKSSVLMVPSTSSSIPHALAPKIRDRSSIASAPTSLTLTKGLHAAVGSGVLLGITVHPEPPNLLHLNKTELVDKGIMGSWKARLHSWGMSQIFCSVESGHGLDLLAFKLRDQTTVIVGPSGVRKSSLINALRNNPHAFEAERENWFKPTLGSKWLVDQRVRKVSTRSGRGKHATRHGGVPVKDIRNQKRRKKMGDMGVQQAKPQNSVQDLFESVTWHPHASPRI</sequence>
<dbReference type="Pfam" id="PF03193">
    <property type="entry name" value="RsgA_GTPase"/>
    <property type="match status" value="1"/>
</dbReference>
<dbReference type="InterPro" id="IPR004881">
    <property type="entry name" value="Ribosome_biogen_GTPase_RsgA"/>
</dbReference>
<dbReference type="InterPro" id="IPR027417">
    <property type="entry name" value="P-loop_NTPase"/>
</dbReference>
<protein>
    <recommendedName>
        <fullName evidence="1">EngC GTPase domain-containing protein</fullName>
    </recommendedName>
</protein>
<dbReference type="EMBL" id="JAYMYQ010000011">
    <property type="protein sequence ID" value="KAK7306263.1"/>
    <property type="molecule type" value="Genomic_DNA"/>
</dbReference>